<dbReference type="GO" id="GO:0016301">
    <property type="term" value="F:kinase activity"/>
    <property type="evidence" value="ECO:0007669"/>
    <property type="project" value="UniProtKB-KW"/>
</dbReference>
<dbReference type="InterPro" id="IPR003594">
    <property type="entry name" value="HATPase_dom"/>
</dbReference>
<keyword evidence="6 9" id="KW-1133">Transmembrane helix</keyword>
<dbReference type="PANTHER" id="PTHR24421">
    <property type="entry name" value="NITRATE/NITRITE SENSOR PROTEIN NARX-RELATED"/>
    <property type="match status" value="1"/>
</dbReference>
<feature type="transmembrane region" description="Helical" evidence="9">
    <location>
        <begin position="35"/>
        <end position="51"/>
    </location>
</feature>
<evidence type="ECO:0000256" key="9">
    <source>
        <dbReference type="SAM" id="Phobius"/>
    </source>
</evidence>
<protein>
    <recommendedName>
        <fullName evidence="10">Histidine kinase domain-containing protein</fullName>
    </recommendedName>
</protein>
<dbReference type="GO" id="GO:0005886">
    <property type="term" value="C:plasma membrane"/>
    <property type="evidence" value="ECO:0007669"/>
    <property type="project" value="UniProtKB-SubCell"/>
</dbReference>
<dbReference type="Gene3D" id="3.30.565.10">
    <property type="entry name" value="Histidine kinase-like ATPase, C-terminal domain"/>
    <property type="match status" value="1"/>
</dbReference>
<keyword evidence="3" id="KW-0808">Transferase</keyword>
<keyword evidence="4 9" id="KW-0812">Transmembrane</keyword>
<dbReference type="InterPro" id="IPR050482">
    <property type="entry name" value="Sensor_HK_TwoCompSys"/>
</dbReference>
<evidence type="ECO:0000259" key="10">
    <source>
        <dbReference type="PROSITE" id="PS50109"/>
    </source>
</evidence>
<keyword evidence="2" id="KW-1003">Cell membrane</keyword>
<sequence length="406" mass="43824">MALLTKFLRTTLADPAGGMGFAAAPYQRRAQITQGILRLIIVVDVFADLFYPPTENFAISFVIIFGYAVWSVALLFANTRRWHTSTAIWIAFLIDLTTVTTLTAITGGFTDPQVQPHNIFLLVPILAAFQYRPAVTVAATVASAASFVVGVAIGQSGSNPEWEHTLLFSQVILIVGAACVLLSWIQRDHMLNIVRLAEDRSALVARVMSAEDRERGALAEALHDGALQNILAARQDLDELLKDPGAAENLGRTRRTLTDTVEQLRTSVSTLHPAVLENIGLAPALRALIAETAERGGFSATFDCRIKGTGTADHLLYRTARELLMNVVKHARAGKVSVRIWMNGGMVHLEVADDGVGMSRGALEKSVAEGHIGLASHRIRIEEAGGRFDIRSNAPTGTVVSVSLPC</sequence>
<feature type="transmembrane region" description="Helical" evidence="9">
    <location>
        <begin position="129"/>
        <end position="153"/>
    </location>
</feature>
<dbReference type="Proteomes" id="UP000244900">
    <property type="component" value="Chromosome"/>
</dbReference>
<dbReference type="GO" id="GO:0000160">
    <property type="term" value="P:phosphorelay signal transduction system"/>
    <property type="evidence" value="ECO:0007669"/>
    <property type="project" value="UniProtKB-KW"/>
</dbReference>
<keyword evidence="12" id="KW-1185">Reference proteome</keyword>
<dbReference type="OrthoDB" id="5243952at2"/>
<dbReference type="Pfam" id="PF02518">
    <property type="entry name" value="HATPase_c"/>
    <property type="match status" value="1"/>
</dbReference>
<dbReference type="CDD" id="cd16917">
    <property type="entry name" value="HATPase_UhpB-NarQ-NarX-like"/>
    <property type="match status" value="1"/>
</dbReference>
<evidence type="ECO:0000313" key="12">
    <source>
        <dbReference type="Proteomes" id="UP000244900"/>
    </source>
</evidence>
<dbReference type="PANTHER" id="PTHR24421:SF37">
    <property type="entry name" value="SENSOR HISTIDINE KINASE NARS"/>
    <property type="match status" value="1"/>
</dbReference>
<dbReference type="KEGG" id="stir:DDW44_00305"/>
<feature type="transmembrane region" description="Helical" evidence="9">
    <location>
        <begin position="88"/>
        <end position="109"/>
    </location>
</feature>
<gene>
    <name evidence="11" type="ORF">DDW44_00305</name>
</gene>
<evidence type="ECO:0000256" key="2">
    <source>
        <dbReference type="ARBA" id="ARBA00022475"/>
    </source>
</evidence>
<feature type="transmembrane region" description="Helical" evidence="9">
    <location>
        <begin position="165"/>
        <end position="185"/>
    </location>
</feature>
<evidence type="ECO:0000256" key="7">
    <source>
        <dbReference type="ARBA" id="ARBA00023012"/>
    </source>
</evidence>
<dbReference type="AlphaFoldDB" id="A0A2S1SLT7"/>
<evidence type="ECO:0000256" key="3">
    <source>
        <dbReference type="ARBA" id="ARBA00022679"/>
    </source>
</evidence>
<dbReference type="SMART" id="SM00387">
    <property type="entry name" value="HATPase_c"/>
    <property type="match status" value="1"/>
</dbReference>
<dbReference type="PROSITE" id="PS50109">
    <property type="entry name" value="HIS_KIN"/>
    <property type="match status" value="1"/>
</dbReference>
<evidence type="ECO:0000256" key="8">
    <source>
        <dbReference type="ARBA" id="ARBA00023136"/>
    </source>
</evidence>
<keyword evidence="7" id="KW-0902">Two-component regulatory system</keyword>
<evidence type="ECO:0000256" key="4">
    <source>
        <dbReference type="ARBA" id="ARBA00022692"/>
    </source>
</evidence>
<name>A0A2S1SLT7_9ACTN</name>
<comment type="subcellular location">
    <subcellularLocation>
        <location evidence="1">Cell membrane</location>
        <topology evidence="1">Multi-pass membrane protein</topology>
    </subcellularLocation>
</comment>
<feature type="transmembrane region" description="Helical" evidence="9">
    <location>
        <begin position="57"/>
        <end position="76"/>
    </location>
</feature>
<accession>A0A2S1SLT7</accession>
<dbReference type="RefSeq" id="WP_108905146.1">
    <property type="nucleotide sequence ID" value="NZ_CP029188.1"/>
</dbReference>
<evidence type="ECO:0000256" key="1">
    <source>
        <dbReference type="ARBA" id="ARBA00004651"/>
    </source>
</evidence>
<proteinExistence type="predicted"/>
<dbReference type="EMBL" id="CP029188">
    <property type="protein sequence ID" value="AWI27385.1"/>
    <property type="molecule type" value="Genomic_DNA"/>
</dbReference>
<evidence type="ECO:0000256" key="6">
    <source>
        <dbReference type="ARBA" id="ARBA00022989"/>
    </source>
</evidence>
<feature type="domain" description="Histidine kinase" evidence="10">
    <location>
        <begin position="316"/>
        <end position="406"/>
    </location>
</feature>
<evidence type="ECO:0000313" key="11">
    <source>
        <dbReference type="EMBL" id="AWI27385.1"/>
    </source>
</evidence>
<dbReference type="InterPro" id="IPR005467">
    <property type="entry name" value="His_kinase_dom"/>
</dbReference>
<reference evidence="11 12" key="1">
    <citation type="submission" date="2018-05" db="EMBL/GenBank/DDBJ databases">
        <title>Complete genome sequence of sponge-derived Streptomyces sp. HNM0039.</title>
        <authorList>
            <person name="Huang X."/>
            <person name="Zhou S."/>
        </authorList>
    </citation>
    <scope>NUCLEOTIDE SEQUENCE [LARGE SCALE GENOMIC DNA]</scope>
    <source>
        <strain evidence="11 12">HNM0039</strain>
    </source>
</reference>
<evidence type="ECO:0000256" key="5">
    <source>
        <dbReference type="ARBA" id="ARBA00022777"/>
    </source>
</evidence>
<organism evidence="11 12">
    <name type="scientific">Streptomyces tirandamycinicus</name>
    <dbReference type="NCBI Taxonomy" id="2174846"/>
    <lineage>
        <taxon>Bacteria</taxon>
        <taxon>Bacillati</taxon>
        <taxon>Actinomycetota</taxon>
        <taxon>Actinomycetes</taxon>
        <taxon>Kitasatosporales</taxon>
        <taxon>Streptomycetaceae</taxon>
        <taxon>Streptomyces</taxon>
    </lineage>
</organism>
<dbReference type="SUPFAM" id="SSF55874">
    <property type="entry name" value="ATPase domain of HSP90 chaperone/DNA topoisomerase II/histidine kinase"/>
    <property type="match status" value="1"/>
</dbReference>
<keyword evidence="5" id="KW-0418">Kinase</keyword>
<keyword evidence="8 9" id="KW-0472">Membrane</keyword>
<dbReference type="InterPro" id="IPR036890">
    <property type="entry name" value="HATPase_C_sf"/>
</dbReference>